<dbReference type="PANTHER" id="PTHR11550">
    <property type="entry name" value="CTP SYNTHASE"/>
    <property type="match status" value="1"/>
</dbReference>
<evidence type="ECO:0000256" key="1">
    <source>
        <dbReference type="ARBA" id="ARBA00005171"/>
    </source>
</evidence>
<dbReference type="Proteomes" id="UP001228690">
    <property type="component" value="Chromosome"/>
</dbReference>
<evidence type="ECO:0000313" key="12">
    <source>
        <dbReference type="EMBL" id="WGK70454.1"/>
    </source>
</evidence>
<keyword evidence="4 12" id="KW-0436">Ligase</keyword>
<reference evidence="12 13" key="1">
    <citation type="submission" date="2023-04" db="EMBL/GenBank/DDBJ databases">
        <title>Spirochaete genome identified in red abalone sample constitutes a novel genus.</title>
        <authorList>
            <person name="Sharma S.P."/>
            <person name="Purcell C.M."/>
            <person name="Hyde J.R."/>
            <person name="Severin A.J."/>
        </authorList>
    </citation>
    <scope>NUCLEOTIDE SEQUENCE [LARGE SCALE GENOMIC DNA]</scope>
    <source>
        <strain evidence="12 13">SP-2023</strain>
    </source>
</reference>
<dbReference type="CDD" id="cd01746">
    <property type="entry name" value="GATase1_CTP_Synthase"/>
    <property type="match status" value="1"/>
</dbReference>
<evidence type="ECO:0000256" key="4">
    <source>
        <dbReference type="ARBA" id="ARBA00022598"/>
    </source>
</evidence>
<dbReference type="InterPro" id="IPR017456">
    <property type="entry name" value="CTP_synthase_N"/>
</dbReference>
<keyword evidence="6" id="KW-0067">ATP-binding</keyword>
<dbReference type="NCBIfam" id="TIGR00337">
    <property type="entry name" value="PyrG"/>
    <property type="match status" value="1"/>
</dbReference>
<evidence type="ECO:0000256" key="5">
    <source>
        <dbReference type="ARBA" id="ARBA00022741"/>
    </source>
</evidence>
<evidence type="ECO:0000259" key="11">
    <source>
        <dbReference type="Pfam" id="PF06418"/>
    </source>
</evidence>
<dbReference type="GO" id="GO:0003883">
    <property type="term" value="F:CTP synthase activity"/>
    <property type="evidence" value="ECO:0007669"/>
    <property type="project" value="UniProtKB-EC"/>
</dbReference>
<dbReference type="InterPro" id="IPR004468">
    <property type="entry name" value="CTP_synthase"/>
</dbReference>
<sequence length="540" mass="59283">MAEKFIFVTGGVCSSLGKGIAAASLGTLLEAHGYKVSMIKIDPYINVDAGTMSPFQHGEVFVTDDGAETDLDLGNYSRFTNAKLSGGNSITTGQIYQEVIRKERKGEYLGKCVQVIPHITDEICQRIYQASAEAEIAIVEVGGTVGDIESIPFLEGCRQIILRKGHANAMTVHLTLVPEVGGELKTKLTQHAVKESLAIGLQPDILLCRSPEPLDSSTKRKIAHFTNVCENAVISAHNEPSHIYRIPLNYRAERLDRLVVEHLGLEVTPLDLSAWEELDRNYRQAGLSLDIGMVGKYIDLPDTYKSIDEALIHAGLSEKLRINIRKIDAEQLEKGEVDPDELFLGISGLLVPGGFGNRGVEGMIHAVHYARRNGLPFFGICLGMQVMVIEFARHVLGIAEANSTEFVENCREPVISLLEEQGRIDILGGSMRLGLSTMELEPTGKFARAYGATEAKEVHRHRYEVNNAYLERLESAGLTISARYSSQNLVEGCEWQGHPFGLGTQAHPEFHSQPVGAHPLFRAFIQAGAEYAGVRQISVR</sequence>
<keyword evidence="5" id="KW-0547">Nucleotide-binding</keyword>
<dbReference type="Pfam" id="PF00117">
    <property type="entry name" value="GATase"/>
    <property type="match status" value="1"/>
</dbReference>
<feature type="domain" description="Glutamine amidotransferase" evidence="10">
    <location>
        <begin position="300"/>
        <end position="526"/>
    </location>
</feature>
<evidence type="ECO:0000256" key="7">
    <source>
        <dbReference type="ARBA" id="ARBA00022962"/>
    </source>
</evidence>
<name>A0ABY8MK87_9SPIO</name>
<dbReference type="Gene3D" id="3.40.50.880">
    <property type="match status" value="1"/>
</dbReference>
<dbReference type="InterPro" id="IPR033828">
    <property type="entry name" value="GATase1_CTP_Synthase"/>
</dbReference>
<comment type="pathway">
    <text evidence="1">Pyrimidine metabolism; CTP biosynthesis via de novo pathway; CTP from UDP: step 2/2.</text>
</comment>
<comment type="catalytic activity">
    <reaction evidence="9">
        <text>UTP + L-glutamine + ATP + H2O = CTP + L-glutamate + ADP + phosphate + 2 H(+)</text>
        <dbReference type="Rhea" id="RHEA:26426"/>
        <dbReference type="ChEBI" id="CHEBI:15377"/>
        <dbReference type="ChEBI" id="CHEBI:15378"/>
        <dbReference type="ChEBI" id="CHEBI:29985"/>
        <dbReference type="ChEBI" id="CHEBI:30616"/>
        <dbReference type="ChEBI" id="CHEBI:37563"/>
        <dbReference type="ChEBI" id="CHEBI:43474"/>
        <dbReference type="ChEBI" id="CHEBI:46398"/>
        <dbReference type="ChEBI" id="CHEBI:58359"/>
        <dbReference type="ChEBI" id="CHEBI:456216"/>
        <dbReference type="EC" id="6.3.4.2"/>
    </reaction>
</comment>
<dbReference type="PANTHER" id="PTHR11550:SF0">
    <property type="entry name" value="CTP SYNTHASE-RELATED"/>
    <property type="match status" value="1"/>
</dbReference>
<dbReference type="CDD" id="cd03113">
    <property type="entry name" value="CTPS_N"/>
    <property type="match status" value="1"/>
</dbReference>
<evidence type="ECO:0000256" key="6">
    <source>
        <dbReference type="ARBA" id="ARBA00022840"/>
    </source>
</evidence>
<protein>
    <recommendedName>
        <fullName evidence="3">CTP synthase (glutamine hydrolyzing)</fullName>
        <ecNumber evidence="3">6.3.4.2</ecNumber>
    </recommendedName>
</protein>
<dbReference type="EC" id="6.3.4.2" evidence="3"/>
<feature type="domain" description="CTP synthase N-terminal" evidence="11">
    <location>
        <begin position="4"/>
        <end position="265"/>
    </location>
</feature>
<dbReference type="Pfam" id="PF06418">
    <property type="entry name" value="CTP_synth_N"/>
    <property type="match status" value="1"/>
</dbReference>
<gene>
    <name evidence="12" type="ORF">P0082_10245</name>
</gene>
<keyword evidence="7" id="KW-0315">Glutamine amidotransferase</keyword>
<evidence type="ECO:0000256" key="2">
    <source>
        <dbReference type="ARBA" id="ARBA00007533"/>
    </source>
</evidence>
<dbReference type="NCBIfam" id="NF003792">
    <property type="entry name" value="PRK05380.1"/>
    <property type="match status" value="1"/>
</dbReference>
<dbReference type="SUPFAM" id="SSF52540">
    <property type="entry name" value="P-loop containing nucleoside triphosphate hydrolases"/>
    <property type="match status" value="1"/>
</dbReference>
<evidence type="ECO:0000256" key="8">
    <source>
        <dbReference type="ARBA" id="ARBA00022975"/>
    </source>
</evidence>
<dbReference type="EMBL" id="CP123443">
    <property type="protein sequence ID" value="WGK70454.1"/>
    <property type="molecule type" value="Genomic_DNA"/>
</dbReference>
<dbReference type="PROSITE" id="PS51273">
    <property type="entry name" value="GATASE_TYPE_1"/>
    <property type="match status" value="1"/>
</dbReference>
<evidence type="ECO:0000256" key="9">
    <source>
        <dbReference type="ARBA" id="ARBA00047781"/>
    </source>
</evidence>
<proteinExistence type="inferred from homology"/>
<keyword evidence="8" id="KW-0665">Pyrimidine biosynthesis</keyword>
<dbReference type="SUPFAM" id="SSF52317">
    <property type="entry name" value="Class I glutamine amidotransferase-like"/>
    <property type="match status" value="1"/>
</dbReference>
<comment type="similarity">
    <text evidence="2">Belongs to the CTP synthase family.</text>
</comment>
<dbReference type="Gene3D" id="3.40.50.300">
    <property type="entry name" value="P-loop containing nucleotide triphosphate hydrolases"/>
    <property type="match status" value="1"/>
</dbReference>
<dbReference type="InterPro" id="IPR029062">
    <property type="entry name" value="Class_I_gatase-like"/>
</dbReference>
<dbReference type="InterPro" id="IPR017926">
    <property type="entry name" value="GATASE"/>
</dbReference>
<evidence type="ECO:0000259" key="10">
    <source>
        <dbReference type="Pfam" id="PF00117"/>
    </source>
</evidence>
<accession>A0ABY8MK87</accession>
<keyword evidence="13" id="KW-1185">Reference proteome</keyword>
<evidence type="ECO:0000256" key="3">
    <source>
        <dbReference type="ARBA" id="ARBA00012291"/>
    </source>
</evidence>
<dbReference type="InterPro" id="IPR027417">
    <property type="entry name" value="P-loop_NTPase"/>
</dbReference>
<organism evidence="12 13">
    <name type="scientific">Candidatus Haliotispira prima</name>
    <dbReference type="NCBI Taxonomy" id="3034016"/>
    <lineage>
        <taxon>Bacteria</taxon>
        <taxon>Pseudomonadati</taxon>
        <taxon>Spirochaetota</taxon>
        <taxon>Spirochaetia</taxon>
        <taxon>Spirochaetales</taxon>
        <taxon>Spirochaetaceae</taxon>
        <taxon>Candidatus Haliotispira</taxon>
    </lineage>
</organism>
<evidence type="ECO:0000313" key="13">
    <source>
        <dbReference type="Proteomes" id="UP001228690"/>
    </source>
</evidence>